<dbReference type="eggNOG" id="ENOG502RYI9">
    <property type="taxonomic scope" value="Eukaryota"/>
</dbReference>
<protein>
    <recommendedName>
        <fullName evidence="7">Nitroreductase domain-containing protein</fullName>
    </recommendedName>
</protein>
<keyword evidence="9" id="KW-1185">Reference proteome</keyword>
<dbReference type="OrthoDB" id="2138173at2759"/>
<dbReference type="PANTHER" id="PTHR43035">
    <property type="entry name" value="FATTY ACID REPRESSION MUTANT PROTEIN 2-RELATED"/>
    <property type="match status" value="1"/>
</dbReference>
<dbReference type="PANTHER" id="PTHR43035:SF1">
    <property type="entry name" value="FATTY ACID REPRESSION MUTANT PROTEIN 2-RELATED"/>
    <property type="match status" value="1"/>
</dbReference>
<dbReference type="Proteomes" id="UP000019376">
    <property type="component" value="Unassembled WGS sequence"/>
</dbReference>
<dbReference type="PhylomeDB" id="S8AXU7"/>
<keyword evidence="4" id="KW-0963">Cytoplasm</keyword>
<dbReference type="InterPro" id="IPR029479">
    <property type="entry name" value="Nitroreductase"/>
</dbReference>
<dbReference type="InterPro" id="IPR033877">
    <property type="entry name" value="Frm2/Hbn1"/>
</dbReference>
<dbReference type="Pfam" id="PF00881">
    <property type="entry name" value="Nitroreductase"/>
    <property type="match status" value="1"/>
</dbReference>
<dbReference type="CDD" id="cd02140">
    <property type="entry name" value="Frm2-like"/>
    <property type="match status" value="1"/>
</dbReference>
<dbReference type="GO" id="GO:0016491">
    <property type="term" value="F:oxidoreductase activity"/>
    <property type="evidence" value="ECO:0007669"/>
    <property type="project" value="UniProtKB-KW"/>
</dbReference>
<evidence type="ECO:0000256" key="4">
    <source>
        <dbReference type="ARBA" id="ARBA00022490"/>
    </source>
</evidence>
<accession>S8AXU7</accession>
<dbReference type="GO" id="GO:0005737">
    <property type="term" value="C:cytoplasm"/>
    <property type="evidence" value="ECO:0007669"/>
    <property type="project" value="UniProtKB-SubCell"/>
</dbReference>
<evidence type="ECO:0000256" key="5">
    <source>
        <dbReference type="ARBA" id="ARBA00023002"/>
    </source>
</evidence>
<dbReference type="STRING" id="933388.S8AXU7"/>
<dbReference type="FunFam" id="3.40.109.10:FF:000001">
    <property type="entry name" value="Nitroreductase family"/>
    <property type="match status" value="1"/>
</dbReference>
<dbReference type="EMBL" id="KB644409">
    <property type="protein sequence ID" value="EPS26762.1"/>
    <property type="molecule type" value="Genomic_DNA"/>
</dbReference>
<evidence type="ECO:0000256" key="3">
    <source>
        <dbReference type="ARBA" id="ARBA00007118"/>
    </source>
</evidence>
<proteinExistence type="inferred from homology"/>
<dbReference type="HOGENOM" id="CLU_073125_0_1_1"/>
<evidence type="ECO:0000259" key="7">
    <source>
        <dbReference type="Pfam" id="PF00881"/>
    </source>
</evidence>
<keyword evidence="5" id="KW-0560">Oxidoreductase</keyword>
<gene>
    <name evidence="8" type="ORF">PDE_01701</name>
</gene>
<reference evidence="8 9" key="1">
    <citation type="journal article" date="2013" name="PLoS ONE">
        <title>Genomic and secretomic analyses reveal unique features of the lignocellulolytic enzyme system of Penicillium decumbens.</title>
        <authorList>
            <person name="Liu G."/>
            <person name="Zhang L."/>
            <person name="Wei X."/>
            <person name="Zou G."/>
            <person name="Qin Y."/>
            <person name="Ma L."/>
            <person name="Li J."/>
            <person name="Zheng H."/>
            <person name="Wang S."/>
            <person name="Wang C."/>
            <person name="Xun L."/>
            <person name="Zhao G.-P."/>
            <person name="Zhou Z."/>
            <person name="Qu Y."/>
        </authorList>
    </citation>
    <scope>NUCLEOTIDE SEQUENCE [LARGE SCALE GENOMIC DNA]</scope>
    <source>
        <strain evidence="9">114-2 / CGMCC 5302</strain>
    </source>
</reference>
<dbReference type="InterPro" id="IPR000415">
    <property type="entry name" value="Nitroreductase-like"/>
</dbReference>
<dbReference type="GO" id="GO:0005634">
    <property type="term" value="C:nucleus"/>
    <property type="evidence" value="ECO:0007669"/>
    <property type="project" value="UniProtKB-SubCell"/>
</dbReference>
<comment type="similarity">
    <text evidence="3">Belongs to the nitroreductase family.</text>
</comment>
<evidence type="ECO:0000313" key="9">
    <source>
        <dbReference type="Proteomes" id="UP000019376"/>
    </source>
</evidence>
<evidence type="ECO:0000313" key="8">
    <source>
        <dbReference type="EMBL" id="EPS26762.1"/>
    </source>
</evidence>
<name>S8AXU7_PENO1</name>
<evidence type="ECO:0000256" key="2">
    <source>
        <dbReference type="ARBA" id="ARBA00004496"/>
    </source>
</evidence>
<evidence type="ECO:0000256" key="6">
    <source>
        <dbReference type="ARBA" id="ARBA00023242"/>
    </source>
</evidence>
<feature type="domain" description="Nitroreductase" evidence="7">
    <location>
        <begin position="13"/>
        <end position="181"/>
    </location>
</feature>
<evidence type="ECO:0000256" key="1">
    <source>
        <dbReference type="ARBA" id="ARBA00004123"/>
    </source>
</evidence>
<dbReference type="GO" id="GO:0034599">
    <property type="term" value="P:cellular response to oxidative stress"/>
    <property type="evidence" value="ECO:0007669"/>
    <property type="project" value="InterPro"/>
</dbReference>
<dbReference type="Gene3D" id="3.40.109.10">
    <property type="entry name" value="NADH Oxidase"/>
    <property type="match status" value="1"/>
</dbReference>
<dbReference type="AlphaFoldDB" id="S8AXU7"/>
<keyword evidence="6" id="KW-0539">Nucleus</keyword>
<sequence length="205" mass="23218">MSKIAPSIIEGMQNRRSIYSLTNVSPIPDGRIEQLISETVMHTPSPFNSQTARLVVLLKEQHERLWDIALEAATASVPPEQLENLYKPRIAGFRAGYGTVLFYEDPAPLKPLEEKWPMLVDKFPEWVNHSSGMHQFALWTLLEAEGLGCNLQHYSPLIDARVSQEWSIPIDWSLKAQLVFGQPTGPGPREKAFEPLDKRVLVYGR</sequence>
<dbReference type="SUPFAM" id="SSF55469">
    <property type="entry name" value="FMN-dependent nitroreductase-like"/>
    <property type="match status" value="1"/>
</dbReference>
<comment type="subcellular location">
    <subcellularLocation>
        <location evidence="2">Cytoplasm</location>
    </subcellularLocation>
    <subcellularLocation>
        <location evidence="1">Nucleus</location>
    </subcellularLocation>
</comment>
<organism evidence="8 9">
    <name type="scientific">Penicillium oxalicum (strain 114-2 / CGMCC 5302)</name>
    <name type="common">Penicillium decumbens</name>
    <dbReference type="NCBI Taxonomy" id="933388"/>
    <lineage>
        <taxon>Eukaryota</taxon>
        <taxon>Fungi</taxon>
        <taxon>Dikarya</taxon>
        <taxon>Ascomycota</taxon>
        <taxon>Pezizomycotina</taxon>
        <taxon>Eurotiomycetes</taxon>
        <taxon>Eurotiomycetidae</taxon>
        <taxon>Eurotiales</taxon>
        <taxon>Aspergillaceae</taxon>
        <taxon>Penicillium</taxon>
    </lineage>
</organism>